<dbReference type="RefSeq" id="WP_376844190.1">
    <property type="nucleotide sequence ID" value="NZ_JBHSFW010000001.1"/>
</dbReference>
<name>A0ABV9GFQ3_9BACL</name>
<evidence type="ECO:0000256" key="8">
    <source>
        <dbReference type="SAM" id="Phobius"/>
    </source>
</evidence>
<keyword evidence="3" id="KW-0813">Transport</keyword>
<dbReference type="NCBIfam" id="TIGR00912">
    <property type="entry name" value="2A0309"/>
    <property type="match status" value="1"/>
</dbReference>
<dbReference type="InterPro" id="IPR004761">
    <property type="entry name" value="Spore_GerAB"/>
</dbReference>
<keyword evidence="7 8" id="KW-0472">Membrane</keyword>
<dbReference type="PANTHER" id="PTHR34975:SF2">
    <property type="entry name" value="SPORE GERMINATION PROTEIN A2"/>
    <property type="match status" value="1"/>
</dbReference>
<feature type="transmembrane region" description="Helical" evidence="8">
    <location>
        <begin position="304"/>
        <end position="322"/>
    </location>
</feature>
<reference evidence="10" key="1">
    <citation type="journal article" date="2019" name="Int. J. Syst. Evol. Microbiol.">
        <title>The Global Catalogue of Microorganisms (GCM) 10K type strain sequencing project: providing services to taxonomists for standard genome sequencing and annotation.</title>
        <authorList>
            <consortium name="The Broad Institute Genomics Platform"/>
            <consortium name="The Broad Institute Genome Sequencing Center for Infectious Disease"/>
            <person name="Wu L."/>
            <person name="Ma J."/>
        </authorList>
    </citation>
    <scope>NUCLEOTIDE SEQUENCE [LARGE SCALE GENOMIC DNA]</scope>
    <source>
        <strain evidence="10">CGMCC 1.16306</strain>
    </source>
</reference>
<accession>A0ABV9GFQ3</accession>
<dbReference type="Proteomes" id="UP001596022">
    <property type="component" value="Unassembled WGS sequence"/>
</dbReference>
<keyword evidence="10" id="KW-1185">Reference proteome</keyword>
<feature type="transmembrane region" description="Helical" evidence="8">
    <location>
        <begin position="12"/>
        <end position="32"/>
    </location>
</feature>
<comment type="caution">
    <text evidence="9">The sequence shown here is derived from an EMBL/GenBank/DDBJ whole genome shotgun (WGS) entry which is preliminary data.</text>
</comment>
<comment type="subcellular location">
    <subcellularLocation>
        <location evidence="1">Membrane</location>
        <topology evidence="1">Multi-pass membrane protein</topology>
    </subcellularLocation>
</comment>
<sequence>MQPKISETQKVSAFFSFFHIYAIQIGVGILYYERLIAKAAGYDGWVGVFIAGASTLVVMWLIFRIMDRGQGDLIVIHRQLFGKWIGNGLSLLFAVYLMVLGLTVLRSYVELVQVWLFPTASYWIFGFLVIFVAYFFISGGFRGVTAVSFLSIIYGTPLFFALYYPLAYAHYDNLLPLFNHSFGEYFAATKVMALNYMGFEILFLTYPFYKKQKEAQKWAYFGALMTIFIYFILTVIAFVFYSFPQLMHIIWGTMTLWMTVNLPFLERFEYVGITIWFFIIMPNLCLVIWGASRVGKVLFKWRQRILVVFLLVATLIVGAFFSNHHQIVWLNHFESNLGFYFLYGYIPLLFIYQTIVLKVRKRHAKSK</sequence>
<feature type="transmembrane region" description="Helical" evidence="8">
    <location>
        <begin position="84"/>
        <end position="109"/>
    </location>
</feature>
<proteinExistence type="inferred from homology"/>
<evidence type="ECO:0000256" key="3">
    <source>
        <dbReference type="ARBA" id="ARBA00022448"/>
    </source>
</evidence>
<keyword evidence="6 8" id="KW-1133">Transmembrane helix</keyword>
<keyword evidence="4" id="KW-0309">Germination</keyword>
<keyword evidence="5 8" id="KW-0812">Transmembrane</keyword>
<evidence type="ECO:0000256" key="2">
    <source>
        <dbReference type="ARBA" id="ARBA00007998"/>
    </source>
</evidence>
<organism evidence="9 10">
    <name type="scientific">Camelliibacillus cellulosilyticus</name>
    <dbReference type="NCBI Taxonomy" id="2174486"/>
    <lineage>
        <taxon>Bacteria</taxon>
        <taxon>Bacillati</taxon>
        <taxon>Bacillota</taxon>
        <taxon>Bacilli</taxon>
        <taxon>Bacillales</taxon>
        <taxon>Sporolactobacillaceae</taxon>
        <taxon>Camelliibacillus</taxon>
    </lineage>
</organism>
<evidence type="ECO:0000256" key="1">
    <source>
        <dbReference type="ARBA" id="ARBA00004141"/>
    </source>
</evidence>
<feature type="transmembrane region" description="Helical" evidence="8">
    <location>
        <begin position="144"/>
        <end position="165"/>
    </location>
</feature>
<dbReference type="PANTHER" id="PTHR34975">
    <property type="entry name" value="SPORE GERMINATION PROTEIN A2"/>
    <property type="match status" value="1"/>
</dbReference>
<evidence type="ECO:0000256" key="7">
    <source>
        <dbReference type="ARBA" id="ARBA00023136"/>
    </source>
</evidence>
<feature type="transmembrane region" description="Helical" evidence="8">
    <location>
        <begin position="270"/>
        <end position="292"/>
    </location>
</feature>
<evidence type="ECO:0000256" key="6">
    <source>
        <dbReference type="ARBA" id="ARBA00022989"/>
    </source>
</evidence>
<evidence type="ECO:0000313" key="9">
    <source>
        <dbReference type="EMBL" id="MFC4617129.1"/>
    </source>
</evidence>
<dbReference type="Gene3D" id="1.20.1740.10">
    <property type="entry name" value="Amino acid/polyamine transporter I"/>
    <property type="match status" value="1"/>
</dbReference>
<feature type="transmembrane region" description="Helical" evidence="8">
    <location>
        <begin position="218"/>
        <end position="243"/>
    </location>
</feature>
<feature type="transmembrane region" description="Helical" evidence="8">
    <location>
        <begin position="185"/>
        <end position="206"/>
    </location>
</feature>
<dbReference type="Pfam" id="PF03845">
    <property type="entry name" value="Spore_permease"/>
    <property type="match status" value="1"/>
</dbReference>
<comment type="similarity">
    <text evidence="2">Belongs to the amino acid-polyamine-organocation (APC) superfamily. Spore germination protein (SGP) (TC 2.A.3.9) family.</text>
</comment>
<evidence type="ECO:0000313" key="10">
    <source>
        <dbReference type="Proteomes" id="UP001596022"/>
    </source>
</evidence>
<feature type="transmembrane region" description="Helical" evidence="8">
    <location>
        <begin position="115"/>
        <end position="137"/>
    </location>
</feature>
<evidence type="ECO:0000256" key="5">
    <source>
        <dbReference type="ARBA" id="ARBA00022692"/>
    </source>
</evidence>
<feature type="transmembrane region" description="Helical" evidence="8">
    <location>
        <begin position="337"/>
        <end position="357"/>
    </location>
</feature>
<gene>
    <name evidence="9" type="ORF">ACFO4N_00135</name>
</gene>
<dbReference type="EMBL" id="JBHSFW010000001">
    <property type="protein sequence ID" value="MFC4617129.1"/>
    <property type="molecule type" value="Genomic_DNA"/>
</dbReference>
<protein>
    <submittedName>
        <fullName evidence="9">GerAB/ArcD/ProY family transporter</fullName>
    </submittedName>
</protein>
<evidence type="ECO:0000256" key="4">
    <source>
        <dbReference type="ARBA" id="ARBA00022544"/>
    </source>
</evidence>
<feature type="transmembrane region" description="Helical" evidence="8">
    <location>
        <begin position="44"/>
        <end position="63"/>
    </location>
</feature>